<dbReference type="STRING" id="1075417.SAMN05421823_103519"/>
<evidence type="ECO:0000313" key="1">
    <source>
        <dbReference type="EMBL" id="SDK77112.1"/>
    </source>
</evidence>
<proteinExistence type="predicted"/>
<dbReference type="EMBL" id="FNFO01000003">
    <property type="protein sequence ID" value="SDK77112.1"/>
    <property type="molecule type" value="Genomic_DNA"/>
</dbReference>
<dbReference type="Proteomes" id="UP000198510">
    <property type="component" value="Unassembled WGS sequence"/>
</dbReference>
<sequence length="137" mass="15583">MPSSKEYSYLISAAVDYLEKKGYDQIRADVPDKEKPAAIVRQNDEESFVPDITARRNGGKCYFDIVTESKSDKLKTAGKWRLFSTLAEHRNGEFYLLVPYGKLSFTNRLLEKHGITAKILKMQDVEKVADVEEMVSA</sequence>
<accession>A0A1G9ELQ4</accession>
<evidence type="ECO:0000313" key="2">
    <source>
        <dbReference type="Proteomes" id="UP000198510"/>
    </source>
</evidence>
<evidence type="ECO:0008006" key="3">
    <source>
        <dbReference type="Google" id="ProtNLM"/>
    </source>
</evidence>
<name>A0A1G9ELQ4_9BACT</name>
<gene>
    <name evidence="1" type="ORF">SAMN05421823_103519</name>
</gene>
<protein>
    <recommendedName>
        <fullName evidence="3">Restriction endonuclease</fullName>
    </recommendedName>
</protein>
<organism evidence="1 2">
    <name type="scientific">Catalinimonas alkaloidigena</name>
    <dbReference type="NCBI Taxonomy" id="1075417"/>
    <lineage>
        <taxon>Bacteria</taxon>
        <taxon>Pseudomonadati</taxon>
        <taxon>Bacteroidota</taxon>
        <taxon>Cytophagia</taxon>
        <taxon>Cytophagales</taxon>
        <taxon>Catalimonadaceae</taxon>
        <taxon>Catalinimonas</taxon>
    </lineage>
</organism>
<reference evidence="1 2" key="1">
    <citation type="submission" date="2016-10" db="EMBL/GenBank/DDBJ databases">
        <authorList>
            <person name="de Groot N.N."/>
        </authorList>
    </citation>
    <scope>NUCLEOTIDE SEQUENCE [LARGE SCALE GENOMIC DNA]</scope>
    <source>
        <strain evidence="1 2">DSM 25186</strain>
    </source>
</reference>
<dbReference type="RefSeq" id="WP_089681512.1">
    <property type="nucleotide sequence ID" value="NZ_FNFO01000003.1"/>
</dbReference>
<keyword evidence="2" id="KW-1185">Reference proteome</keyword>
<dbReference type="OrthoDB" id="1163349at2"/>
<dbReference type="AlphaFoldDB" id="A0A1G9ELQ4"/>